<gene>
    <name evidence="1" type="ORF">BJG266_LOCUS29875</name>
    <name evidence="2" type="ORF">BJG266_LOCUS32991</name>
    <name evidence="3" type="ORF">QVE165_LOCUS35956</name>
    <name evidence="4" type="ORF">QVE165_LOCUS50115</name>
</gene>
<dbReference type="EMBL" id="CAJNOM010000958">
    <property type="protein sequence ID" value="CAF1581690.1"/>
    <property type="molecule type" value="Genomic_DNA"/>
</dbReference>
<evidence type="ECO:0000313" key="6">
    <source>
        <dbReference type="Proteomes" id="UP000663877"/>
    </source>
</evidence>
<accession>A0A815EPN2</accession>
<evidence type="ECO:0000313" key="2">
    <source>
        <dbReference type="EMBL" id="CAF1314346.1"/>
    </source>
</evidence>
<sequence length="491" mass="56041">MFRHKDHSRHNITLDTPDTPYSKSYAIVVSSTTLNDNNWNSVVSFLFDRHSNATLLVYSNNDVKTIHSDLKAAMPRYVAFVCQPDECGRTFVAKCHRLMRTLDNDPYIDAMWAIITGSDAESAIKSIDNESIPQPFIIRRAINFTNVDQNLFESCFTFSDAKRNCWSGKNCGLDDASGEEKDEGDEYPKAPAEIFAEKLNEMEPDLLVTSGHGGEQYVEMPWSVGKLQVEESGLVPLDENSEPAAPIIESSNNPKIFLPIANCLVGHCNGSQCMVTTFLGRMGVRQMCGYTVRTWFGRAGWGTLDLWKSVPGRLTLSDAYFLHQARMTYDIKSINPRLLDFKFEFSDDPDYETVVNQLEKQYHLNHEKIDDKVREEIYGLCYDHDTFVFYGDPAFLANLQENSIENLLTTKFHRTGKTTHQFIIEYKDVETAQNYKLPIGSIFTNRIEHFNIINGFEYVPILSDNFLMILKPNPRDKESTIIKIDFRGTLI</sequence>
<evidence type="ECO:0000313" key="3">
    <source>
        <dbReference type="EMBL" id="CAF1386348.1"/>
    </source>
</evidence>
<comment type="caution">
    <text evidence="2">The sequence shown here is derived from an EMBL/GenBank/DDBJ whole genome shotgun (WGS) entry which is preliminary data.</text>
</comment>
<dbReference type="EMBL" id="CAJNOI010000361">
    <property type="protein sequence ID" value="CAF1256331.1"/>
    <property type="molecule type" value="Genomic_DNA"/>
</dbReference>
<proteinExistence type="predicted"/>
<reference evidence="2" key="1">
    <citation type="submission" date="2021-02" db="EMBL/GenBank/DDBJ databases">
        <authorList>
            <person name="Nowell W R."/>
        </authorList>
    </citation>
    <scope>NUCLEOTIDE SEQUENCE</scope>
</reference>
<name>A0A815EPN2_9BILA</name>
<evidence type="ECO:0000313" key="1">
    <source>
        <dbReference type="EMBL" id="CAF1256331.1"/>
    </source>
</evidence>
<organism evidence="2 6">
    <name type="scientific">Adineta steineri</name>
    <dbReference type="NCBI Taxonomy" id="433720"/>
    <lineage>
        <taxon>Eukaryota</taxon>
        <taxon>Metazoa</taxon>
        <taxon>Spiralia</taxon>
        <taxon>Gnathifera</taxon>
        <taxon>Rotifera</taxon>
        <taxon>Eurotatoria</taxon>
        <taxon>Bdelloidea</taxon>
        <taxon>Adinetida</taxon>
        <taxon>Adinetidae</taxon>
        <taxon>Adineta</taxon>
    </lineage>
</organism>
<dbReference type="Proteomes" id="UP000663832">
    <property type="component" value="Unassembled WGS sequence"/>
</dbReference>
<dbReference type="EMBL" id="CAJNOI010000597">
    <property type="protein sequence ID" value="CAF1314346.1"/>
    <property type="molecule type" value="Genomic_DNA"/>
</dbReference>
<dbReference type="EMBL" id="CAJNOM010000355">
    <property type="protein sequence ID" value="CAF1386348.1"/>
    <property type="molecule type" value="Genomic_DNA"/>
</dbReference>
<keyword evidence="5" id="KW-1185">Reference proteome</keyword>
<protein>
    <submittedName>
        <fullName evidence="2">Uncharacterized protein</fullName>
    </submittedName>
</protein>
<dbReference type="AlphaFoldDB" id="A0A815EPN2"/>
<evidence type="ECO:0000313" key="4">
    <source>
        <dbReference type="EMBL" id="CAF1581690.1"/>
    </source>
</evidence>
<dbReference type="Proteomes" id="UP000663877">
    <property type="component" value="Unassembled WGS sequence"/>
</dbReference>
<dbReference type="OrthoDB" id="9984319at2759"/>
<evidence type="ECO:0000313" key="5">
    <source>
        <dbReference type="Proteomes" id="UP000663832"/>
    </source>
</evidence>